<keyword evidence="2" id="KW-1185">Reference proteome</keyword>
<evidence type="ECO:0000313" key="1">
    <source>
        <dbReference type="EMBL" id="KAF9891708.1"/>
    </source>
</evidence>
<name>A0AAD4CTX3_ASPNN</name>
<reference evidence="1" key="2">
    <citation type="submission" date="2020-02" db="EMBL/GenBank/DDBJ databases">
        <authorList>
            <person name="Gilchrist C.L.M."/>
            <person name="Chooi Y.-H."/>
        </authorList>
    </citation>
    <scope>NUCLEOTIDE SEQUENCE</scope>
    <source>
        <strain evidence="1">MST-FP2251</strain>
    </source>
</reference>
<dbReference type="Proteomes" id="UP001194746">
    <property type="component" value="Unassembled WGS sequence"/>
</dbReference>
<dbReference type="EMBL" id="VCAU01000017">
    <property type="protein sequence ID" value="KAF9891708.1"/>
    <property type="molecule type" value="Genomic_DNA"/>
</dbReference>
<protein>
    <submittedName>
        <fullName evidence="1">Uncharacterized protein</fullName>
    </submittedName>
</protein>
<sequence>MIYSIACHCLPANDTRLVVLSDALYREAAVHIQCITRDQGIEALQAILLLALRSQFDANTGSLGQLVAFAHRLEIQLNSPETQERTATLQWLRCTVYCLSQQLSSALDRPYNLTEPDATALQETTPQARYLCSLYARQSKCRTDSCSPVADTCEIPEPAPIIFTTMCQTRFMAQASVASAMQVLATYNDDRMVLNVFSSHWVYEAASYVIQHANEVTMIEASIIASQVLERCASKWPSAGALQKRLQTLAMRNRRATDSFRASELFMLS</sequence>
<reference evidence="1" key="1">
    <citation type="journal article" date="2019" name="Beilstein J. Org. Chem.">
        <title>Nanangenines: drimane sesquiterpenoids as the dominant metabolite cohort of a novel Australian fungus, Aspergillus nanangensis.</title>
        <authorList>
            <person name="Lacey H.J."/>
            <person name="Gilchrist C.L.M."/>
            <person name="Crombie A."/>
            <person name="Kalaitzis J.A."/>
            <person name="Vuong D."/>
            <person name="Rutledge P.J."/>
            <person name="Turner P."/>
            <person name="Pitt J.I."/>
            <person name="Lacey E."/>
            <person name="Chooi Y.H."/>
            <person name="Piggott A.M."/>
        </authorList>
    </citation>
    <scope>NUCLEOTIDE SEQUENCE</scope>
    <source>
        <strain evidence="1">MST-FP2251</strain>
    </source>
</reference>
<dbReference type="AlphaFoldDB" id="A0AAD4CTX3"/>
<evidence type="ECO:0000313" key="2">
    <source>
        <dbReference type="Proteomes" id="UP001194746"/>
    </source>
</evidence>
<accession>A0AAD4CTX3</accession>
<comment type="caution">
    <text evidence="1">The sequence shown here is derived from an EMBL/GenBank/DDBJ whole genome shotgun (WGS) entry which is preliminary data.</text>
</comment>
<proteinExistence type="predicted"/>
<organism evidence="1 2">
    <name type="scientific">Aspergillus nanangensis</name>
    <dbReference type="NCBI Taxonomy" id="2582783"/>
    <lineage>
        <taxon>Eukaryota</taxon>
        <taxon>Fungi</taxon>
        <taxon>Dikarya</taxon>
        <taxon>Ascomycota</taxon>
        <taxon>Pezizomycotina</taxon>
        <taxon>Eurotiomycetes</taxon>
        <taxon>Eurotiomycetidae</taxon>
        <taxon>Eurotiales</taxon>
        <taxon>Aspergillaceae</taxon>
        <taxon>Aspergillus</taxon>
        <taxon>Aspergillus subgen. Circumdati</taxon>
    </lineage>
</organism>
<gene>
    <name evidence="1" type="ORF">FE257_003720</name>
</gene>